<feature type="transmembrane region" description="Helical" evidence="19">
    <location>
        <begin position="157"/>
        <end position="182"/>
    </location>
</feature>
<keyword evidence="10 19" id="KW-0812">Transmembrane</keyword>
<evidence type="ECO:0000256" key="6">
    <source>
        <dbReference type="ARBA" id="ARBA00015850"/>
    </source>
</evidence>
<evidence type="ECO:0000256" key="18">
    <source>
        <dbReference type="ARBA" id="ARBA00049504"/>
    </source>
</evidence>
<evidence type="ECO:0000256" key="17">
    <source>
        <dbReference type="ARBA" id="ARBA00048623"/>
    </source>
</evidence>
<comment type="catalytic activity">
    <reaction evidence="18 19">
        <text>alpha-ribazole 5'-phosphate + adenosylcob(III)inamide-GDP = adenosylcob(III)alamin 5'-phosphate + GMP + H(+)</text>
        <dbReference type="Rhea" id="RHEA:23560"/>
        <dbReference type="ChEBI" id="CHEBI:15378"/>
        <dbReference type="ChEBI" id="CHEBI:57918"/>
        <dbReference type="ChEBI" id="CHEBI:58115"/>
        <dbReference type="ChEBI" id="CHEBI:60487"/>
        <dbReference type="ChEBI" id="CHEBI:60493"/>
        <dbReference type="EC" id="2.7.8.26"/>
    </reaction>
</comment>
<keyword evidence="8 19" id="KW-0169">Cobalamin biosynthesis</keyword>
<organism evidence="20 21">
    <name type="scientific">Blastomonas fulva</name>
    <dbReference type="NCBI Taxonomy" id="1550728"/>
    <lineage>
        <taxon>Bacteria</taxon>
        <taxon>Pseudomonadati</taxon>
        <taxon>Pseudomonadota</taxon>
        <taxon>Alphaproteobacteria</taxon>
        <taxon>Sphingomonadales</taxon>
        <taxon>Sphingomonadaceae</taxon>
        <taxon>Blastomonas</taxon>
    </lineage>
</organism>
<evidence type="ECO:0000256" key="9">
    <source>
        <dbReference type="ARBA" id="ARBA00022679"/>
    </source>
</evidence>
<comment type="pathway">
    <text evidence="3 19">Cofactor biosynthesis; adenosylcobalamin biosynthesis; adenosylcobalamin from cob(II)yrinate a,c-diamide: step 7/7.</text>
</comment>
<evidence type="ECO:0000256" key="7">
    <source>
        <dbReference type="ARBA" id="ARBA00022475"/>
    </source>
</evidence>
<evidence type="ECO:0000256" key="16">
    <source>
        <dbReference type="ARBA" id="ARBA00032853"/>
    </source>
</evidence>
<comment type="catalytic activity">
    <reaction evidence="17 19">
        <text>alpha-ribazole + adenosylcob(III)inamide-GDP = adenosylcob(III)alamin + GMP + H(+)</text>
        <dbReference type="Rhea" id="RHEA:16049"/>
        <dbReference type="ChEBI" id="CHEBI:10329"/>
        <dbReference type="ChEBI" id="CHEBI:15378"/>
        <dbReference type="ChEBI" id="CHEBI:18408"/>
        <dbReference type="ChEBI" id="CHEBI:58115"/>
        <dbReference type="ChEBI" id="CHEBI:60487"/>
        <dbReference type="EC" id="2.7.8.26"/>
    </reaction>
</comment>
<dbReference type="Proteomes" id="UP000258016">
    <property type="component" value="Chromosome"/>
</dbReference>
<name>A0ABM6M4E8_9SPHN</name>
<dbReference type="PANTHER" id="PTHR34148">
    <property type="entry name" value="ADENOSYLCOBINAMIDE-GDP RIBAZOLETRANSFERASE"/>
    <property type="match status" value="1"/>
</dbReference>
<dbReference type="HAMAP" id="MF_00719">
    <property type="entry name" value="CobS"/>
    <property type="match status" value="1"/>
</dbReference>
<reference evidence="20 21" key="1">
    <citation type="submission" date="2017-03" db="EMBL/GenBank/DDBJ databases">
        <title>Complete genome sequence of Blastomonas fulva degrading microcsystin LR.</title>
        <authorList>
            <person name="Lee H.-g."/>
            <person name="Jin L."/>
            <person name="oh H.-M."/>
        </authorList>
    </citation>
    <scope>NUCLEOTIDE SEQUENCE [LARGE SCALE GENOMIC DNA]</scope>
    <source>
        <strain evidence="20 21">T2</strain>
    </source>
</reference>
<feature type="transmembrane region" description="Helical" evidence="19">
    <location>
        <begin position="225"/>
        <end position="243"/>
    </location>
</feature>
<dbReference type="PANTHER" id="PTHR34148:SF1">
    <property type="entry name" value="ADENOSYLCOBINAMIDE-GDP RIBAZOLETRANSFERASE"/>
    <property type="match status" value="1"/>
</dbReference>
<evidence type="ECO:0000256" key="4">
    <source>
        <dbReference type="ARBA" id="ARBA00010561"/>
    </source>
</evidence>
<proteinExistence type="inferred from homology"/>
<keyword evidence="7 19" id="KW-1003">Cell membrane</keyword>
<evidence type="ECO:0000256" key="3">
    <source>
        <dbReference type="ARBA" id="ARBA00004663"/>
    </source>
</evidence>
<keyword evidence="9 19" id="KW-0808">Transferase</keyword>
<evidence type="ECO:0000313" key="20">
    <source>
        <dbReference type="EMBL" id="ASR50695.1"/>
    </source>
</evidence>
<dbReference type="InterPro" id="IPR003805">
    <property type="entry name" value="CobS"/>
</dbReference>
<sequence length="274" mass="27850">MSHVSRISGPDMDSRCPAWAPPLLAIQFLTRIPVPGTERLSAQQVATGLVQAVGWFPLVGAGIGAVTAGVALAADAFWPALVAVLIALALEARLTGAFHEDAVADFCDAFGGGYTADDVRRIMKDSRIGSYGSLGLILAVGLRAALTLAVIEAMAPWAAFLTIVAAATFGRLLVVVLMTLVAPAPQGTGLAKDVASGVGPAILLTALATALPGLLGFAVLNPLPLLAALLASGAFIAWFRALLLRRIGGSTGDCLGFAAYAGQLILLLAATTAL</sequence>
<protein>
    <recommendedName>
        <fullName evidence="6 19">Adenosylcobinamide-GDP ribazoletransferase</fullName>
        <ecNumber evidence="5 19">2.7.8.26</ecNumber>
    </recommendedName>
    <alternativeName>
        <fullName evidence="16 19">Cobalamin synthase</fullName>
    </alternativeName>
    <alternativeName>
        <fullName evidence="15 19">Cobalamin-5'-phosphate synthase</fullName>
    </alternativeName>
</protein>
<evidence type="ECO:0000256" key="11">
    <source>
        <dbReference type="ARBA" id="ARBA00022842"/>
    </source>
</evidence>
<evidence type="ECO:0000256" key="10">
    <source>
        <dbReference type="ARBA" id="ARBA00022692"/>
    </source>
</evidence>
<evidence type="ECO:0000256" key="12">
    <source>
        <dbReference type="ARBA" id="ARBA00022989"/>
    </source>
</evidence>
<accession>A0ABM6M4E8</accession>
<gene>
    <name evidence="19" type="primary">cobS</name>
    <name evidence="20" type="ORF">B5J99_03775</name>
</gene>
<comment type="similarity">
    <text evidence="4 19">Belongs to the CobS family.</text>
</comment>
<comment type="cofactor">
    <cofactor evidence="1 19">
        <name>Mg(2+)</name>
        <dbReference type="ChEBI" id="CHEBI:18420"/>
    </cofactor>
</comment>
<feature type="transmembrane region" description="Helical" evidence="19">
    <location>
        <begin position="194"/>
        <end position="219"/>
    </location>
</feature>
<evidence type="ECO:0000256" key="15">
    <source>
        <dbReference type="ARBA" id="ARBA00032605"/>
    </source>
</evidence>
<evidence type="ECO:0000256" key="13">
    <source>
        <dbReference type="ARBA" id="ARBA00023136"/>
    </source>
</evidence>
<evidence type="ECO:0000313" key="21">
    <source>
        <dbReference type="Proteomes" id="UP000258016"/>
    </source>
</evidence>
<evidence type="ECO:0000256" key="14">
    <source>
        <dbReference type="ARBA" id="ARBA00025228"/>
    </source>
</evidence>
<feature type="transmembrane region" description="Helical" evidence="19">
    <location>
        <begin position="63"/>
        <end position="90"/>
    </location>
</feature>
<dbReference type="EMBL" id="CP020083">
    <property type="protein sequence ID" value="ASR50695.1"/>
    <property type="molecule type" value="Genomic_DNA"/>
</dbReference>
<evidence type="ECO:0000256" key="1">
    <source>
        <dbReference type="ARBA" id="ARBA00001946"/>
    </source>
</evidence>
<evidence type="ECO:0000256" key="8">
    <source>
        <dbReference type="ARBA" id="ARBA00022573"/>
    </source>
</evidence>
<evidence type="ECO:0000256" key="5">
    <source>
        <dbReference type="ARBA" id="ARBA00013200"/>
    </source>
</evidence>
<evidence type="ECO:0000256" key="19">
    <source>
        <dbReference type="HAMAP-Rule" id="MF_00719"/>
    </source>
</evidence>
<keyword evidence="13 19" id="KW-0472">Membrane</keyword>
<feature type="transmembrane region" description="Helical" evidence="19">
    <location>
        <begin position="255"/>
        <end position="273"/>
    </location>
</feature>
<dbReference type="EC" id="2.7.8.26" evidence="5 19"/>
<keyword evidence="12 19" id="KW-1133">Transmembrane helix</keyword>
<keyword evidence="21" id="KW-1185">Reference proteome</keyword>
<keyword evidence="11 19" id="KW-0460">Magnesium</keyword>
<comment type="subcellular location">
    <subcellularLocation>
        <location evidence="2 19">Cell membrane</location>
        <topology evidence="2 19">Multi-pass membrane protein</topology>
    </subcellularLocation>
</comment>
<feature type="transmembrane region" description="Helical" evidence="19">
    <location>
        <begin position="128"/>
        <end position="151"/>
    </location>
</feature>
<comment type="function">
    <text evidence="14 19">Joins adenosylcobinamide-GDP and alpha-ribazole to generate adenosylcobalamin (Ado-cobalamin). Also synthesizes adenosylcobalamin 5'-phosphate from adenosylcobinamide-GDP and alpha-ribazole 5'-phosphate.</text>
</comment>
<evidence type="ECO:0000256" key="2">
    <source>
        <dbReference type="ARBA" id="ARBA00004651"/>
    </source>
</evidence>
<dbReference type="Pfam" id="PF02654">
    <property type="entry name" value="CobS"/>
    <property type="match status" value="1"/>
</dbReference>